<accession>A0ABV7TPU3</accession>
<evidence type="ECO:0000256" key="6">
    <source>
        <dbReference type="PROSITE-ProRule" id="PRU00433"/>
    </source>
</evidence>
<dbReference type="InterPro" id="IPR002324">
    <property type="entry name" value="Cyt_c_ID"/>
</dbReference>
<dbReference type="Gene3D" id="1.10.760.10">
    <property type="entry name" value="Cytochrome c-like domain"/>
    <property type="match status" value="1"/>
</dbReference>
<evidence type="ECO:0000313" key="10">
    <source>
        <dbReference type="Proteomes" id="UP001595636"/>
    </source>
</evidence>
<dbReference type="RefSeq" id="WP_390276499.1">
    <property type="nucleotide sequence ID" value="NZ_JBHRYH010000005.1"/>
</dbReference>
<evidence type="ECO:0000256" key="7">
    <source>
        <dbReference type="SAM" id="SignalP"/>
    </source>
</evidence>
<dbReference type="Proteomes" id="UP001595636">
    <property type="component" value="Unassembled WGS sequence"/>
</dbReference>
<feature type="signal peptide" evidence="7">
    <location>
        <begin position="1"/>
        <end position="21"/>
    </location>
</feature>
<evidence type="ECO:0000313" key="9">
    <source>
        <dbReference type="EMBL" id="MFC3625090.1"/>
    </source>
</evidence>
<reference evidence="10" key="1">
    <citation type="journal article" date="2019" name="Int. J. Syst. Evol. Microbiol.">
        <title>The Global Catalogue of Microorganisms (GCM) 10K type strain sequencing project: providing services to taxonomists for standard genome sequencing and annotation.</title>
        <authorList>
            <consortium name="The Broad Institute Genomics Platform"/>
            <consortium name="The Broad Institute Genome Sequencing Center for Infectious Disease"/>
            <person name="Wu L."/>
            <person name="Ma J."/>
        </authorList>
    </citation>
    <scope>NUCLEOTIDE SEQUENCE [LARGE SCALE GENOMIC DNA]</scope>
    <source>
        <strain evidence="10">KCTC 42195</strain>
    </source>
</reference>
<evidence type="ECO:0000256" key="2">
    <source>
        <dbReference type="ARBA" id="ARBA00022617"/>
    </source>
</evidence>
<protein>
    <submittedName>
        <fullName evidence="9">C-type cytochrome</fullName>
    </submittedName>
</protein>
<evidence type="ECO:0000259" key="8">
    <source>
        <dbReference type="PROSITE" id="PS51007"/>
    </source>
</evidence>
<keyword evidence="7" id="KW-0732">Signal</keyword>
<organism evidence="9 10">
    <name type="scientific">Vogesella amnigena</name>
    <dbReference type="NCBI Taxonomy" id="1507449"/>
    <lineage>
        <taxon>Bacteria</taxon>
        <taxon>Pseudomonadati</taxon>
        <taxon>Pseudomonadota</taxon>
        <taxon>Betaproteobacteria</taxon>
        <taxon>Neisseriales</taxon>
        <taxon>Chromobacteriaceae</taxon>
        <taxon>Vogesella</taxon>
    </lineage>
</organism>
<proteinExistence type="predicted"/>
<dbReference type="PROSITE" id="PS51007">
    <property type="entry name" value="CYTC"/>
    <property type="match status" value="1"/>
</dbReference>
<evidence type="ECO:0000256" key="1">
    <source>
        <dbReference type="ARBA" id="ARBA00022448"/>
    </source>
</evidence>
<keyword evidence="10" id="KW-1185">Reference proteome</keyword>
<evidence type="ECO:0000256" key="3">
    <source>
        <dbReference type="ARBA" id="ARBA00022723"/>
    </source>
</evidence>
<keyword evidence="5 6" id="KW-0408">Iron</keyword>
<keyword evidence="2 6" id="KW-0349">Heme</keyword>
<name>A0ABV7TPU3_9NEIS</name>
<dbReference type="InterPro" id="IPR009056">
    <property type="entry name" value="Cyt_c-like_dom"/>
</dbReference>
<gene>
    <name evidence="9" type="ORF">ACFOKJ_02890</name>
</gene>
<feature type="chain" id="PRO_5046674012" evidence="7">
    <location>
        <begin position="22"/>
        <end position="106"/>
    </location>
</feature>
<keyword evidence="1" id="KW-0813">Transport</keyword>
<feature type="domain" description="Cytochrome c" evidence="8">
    <location>
        <begin position="21"/>
        <end position="106"/>
    </location>
</feature>
<dbReference type="PRINTS" id="PR00606">
    <property type="entry name" value="CYTCHROMECID"/>
</dbReference>
<dbReference type="EMBL" id="JBHRYH010000005">
    <property type="protein sequence ID" value="MFC3625090.1"/>
    <property type="molecule type" value="Genomic_DNA"/>
</dbReference>
<dbReference type="Pfam" id="PF00034">
    <property type="entry name" value="Cytochrom_C"/>
    <property type="match status" value="1"/>
</dbReference>
<keyword evidence="4" id="KW-0249">Electron transport</keyword>
<sequence>MFKAMQIVLAASLLLPAIARAEPSAAEAMARKNGCFACHSVARKVIGPAYKDVADRYDGDKGALEQLVRKVKDGGSGAWGTAGMPPHPQLKDGDIRSIVSWILELK</sequence>
<dbReference type="SUPFAM" id="SSF46626">
    <property type="entry name" value="Cytochrome c"/>
    <property type="match status" value="1"/>
</dbReference>
<comment type="caution">
    <text evidence="9">The sequence shown here is derived from an EMBL/GenBank/DDBJ whole genome shotgun (WGS) entry which is preliminary data.</text>
</comment>
<dbReference type="InterPro" id="IPR036909">
    <property type="entry name" value="Cyt_c-like_dom_sf"/>
</dbReference>
<evidence type="ECO:0000256" key="5">
    <source>
        <dbReference type="ARBA" id="ARBA00023004"/>
    </source>
</evidence>
<evidence type="ECO:0000256" key="4">
    <source>
        <dbReference type="ARBA" id="ARBA00022982"/>
    </source>
</evidence>
<keyword evidence="3 6" id="KW-0479">Metal-binding</keyword>